<name>A0ACC1JGU7_9FUNG</name>
<evidence type="ECO:0000313" key="2">
    <source>
        <dbReference type="Proteomes" id="UP001150603"/>
    </source>
</evidence>
<comment type="caution">
    <text evidence="1">The sequence shown here is derived from an EMBL/GenBank/DDBJ whole genome shotgun (WGS) entry which is preliminary data.</text>
</comment>
<keyword evidence="2" id="KW-1185">Reference proteome</keyword>
<evidence type="ECO:0000313" key="1">
    <source>
        <dbReference type="EMBL" id="KAJ1950766.1"/>
    </source>
</evidence>
<dbReference type="Proteomes" id="UP001150603">
    <property type="component" value="Unassembled WGS sequence"/>
</dbReference>
<reference evidence="1" key="1">
    <citation type="submission" date="2022-07" db="EMBL/GenBank/DDBJ databases">
        <title>Phylogenomic reconstructions and comparative analyses of Kickxellomycotina fungi.</title>
        <authorList>
            <person name="Reynolds N.K."/>
            <person name="Stajich J.E."/>
            <person name="Barry K."/>
            <person name="Grigoriev I.V."/>
            <person name="Crous P."/>
            <person name="Smith M.E."/>
        </authorList>
    </citation>
    <scope>NUCLEOTIDE SEQUENCE</scope>
    <source>
        <strain evidence="1">NRRL 5244</strain>
    </source>
</reference>
<proteinExistence type="predicted"/>
<gene>
    <name evidence="1" type="primary">puf6</name>
    <name evidence="1" type="ORF">FBU59_000525</name>
</gene>
<dbReference type="EMBL" id="JANBPW010000127">
    <property type="protein sequence ID" value="KAJ1950766.1"/>
    <property type="molecule type" value="Genomic_DNA"/>
</dbReference>
<accession>A0ACC1JGU7</accession>
<organism evidence="1 2">
    <name type="scientific">Linderina macrospora</name>
    <dbReference type="NCBI Taxonomy" id="4868"/>
    <lineage>
        <taxon>Eukaryota</taxon>
        <taxon>Fungi</taxon>
        <taxon>Fungi incertae sedis</taxon>
        <taxon>Zoopagomycota</taxon>
        <taxon>Kickxellomycotina</taxon>
        <taxon>Kickxellomycetes</taxon>
        <taxon>Kickxellales</taxon>
        <taxon>Kickxellaceae</taxon>
        <taxon>Linderina</taxon>
    </lineage>
</organism>
<sequence>MAKQESNAKPKYAKKGNTGQADGGKRKAAPTTTPQESRQQQKKQRKERVLAQPSGELKLAARKIWEVLRQKELDDAVRKQKMVEMMALITGHIKEITFKHDMSRVLQTCIKYGTAAQRDLIAQELSGTFVDLSKSMYGRHILLRLLKFSNKFRSKIIESFYGHVRRLVRHKEASAVIEECYSTYANATQRWHMVAEFYGTEFAVFKHTDKDVRSLDAVLEKNPLKKESALTALKGALLPLLEKGTANHSIVHRALLDYIRHADPKQRSEVIETMRELVVEILHTRDGAHAGMLCLLYGTAKDRKAIVKSFKPYVDRIAREEYGHAVLIEALDCVDDTVFVNKTIMPELCALANDLVSDKWGRRVLLYVLAGRSPLYVGSDALAIMRDGDAVRAQTSKKDPQARRRELAGPVSEKMLAWVAAHVDVAIFDPLPSQAVSETLLRALGDKQKAWEAVLQLVRREVTENHVLVNPIANRVVTNCIIAEHSQPKSSADDSLMELPETNPKFGSDVLDALVGADQLVGAAVAGAFPVRALLESPVTGPKTKKLLAPAKKQIEAAMAAADKKRVYEGILSNL</sequence>
<protein>
    <submittedName>
        <fullName evidence="1">Pumilio y domain member 6</fullName>
    </submittedName>
</protein>